<dbReference type="Proteomes" id="UP000006798">
    <property type="component" value="Plasmid pBB1"/>
</dbReference>
<dbReference type="FunFam" id="3.40.190.290:FF:000001">
    <property type="entry name" value="Transcriptional regulator, LysR family"/>
    <property type="match status" value="1"/>
</dbReference>
<dbReference type="Gene3D" id="1.10.10.10">
    <property type="entry name" value="Winged helix-like DNA-binding domain superfamily/Winged helix DNA-binding domain"/>
    <property type="match status" value="1"/>
</dbReference>
<evidence type="ECO:0000313" key="7">
    <source>
        <dbReference type="Proteomes" id="UP000006798"/>
    </source>
</evidence>
<dbReference type="PANTHER" id="PTHR30537:SF5">
    <property type="entry name" value="HTH-TYPE TRANSCRIPTIONAL ACTIVATOR TTDR-RELATED"/>
    <property type="match status" value="1"/>
</dbReference>
<evidence type="ECO:0000256" key="2">
    <source>
        <dbReference type="ARBA" id="ARBA00023015"/>
    </source>
</evidence>
<dbReference type="FunFam" id="1.10.10.10:FF:000001">
    <property type="entry name" value="LysR family transcriptional regulator"/>
    <property type="match status" value="1"/>
</dbReference>
<evidence type="ECO:0000256" key="4">
    <source>
        <dbReference type="ARBA" id="ARBA00023163"/>
    </source>
</evidence>
<name>F8GVP8_CUPNN</name>
<dbReference type="InterPro" id="IPR058163">
    <property type="entry name" value="LysR-type_TF_proteobact-type"/>
</dbReference>
<comment type="similarity">
    <text evidence="1">Belongs to the LysR transcriptional regulatory family.</text>
</comment>
<gene>
    <name evidence="6" type="ordered locus">CNE_BB1p12690</name>
</gene>
<keyword evidence="3" id="KW-0238">DNA-binding</keyword>
<dbReference type="GO" id="GO:0043565">
    <property type="term" value="F:sequence-specific DNA binding"/>
    <property type="evidence" value="ECO:0007669"/>
    <property type="project" value="TreeGrafter"/>
</dbReference>
<dbReference type="KEGG" id="cnc:CNE_BB1p12690"/>
<geneLocation type="plasmid" evidence="6 7">
    <name>pBB1</name>
</geneLocation>
<dbReference type="SUPFAM" id="SSF53850">
    <property type="entry name" value="Periplasmic binding protein-like II"/>
    <property type="match status" value="1"/>
</dbReference>
<dbReference type="HOGENOM" id="CLU_039613_16_2_4"/>
<feature type="domain" description="HTH lysR-type" evidence="5">
    <location>
        <begin position="17"/>
        <end position="74"/>
    </location>
</feature>
<dbReference type="PANTHER" id="PTHR30537">
    <property type="entry name" value="HTH-TYPE TRANSCRIPTIONAL REGULATOR"/>
    <property type="match status" value="1"/>
</dbReference>
<dbReference type="InterPro" id="IPR036390">
    <property type="entry name" value="WH_DNA-bd_sf"/>
</dbReference>
<keyword evidence="4" id="KW-0804">Transcription</keyword>
<evidence type="ECO:0000259" key="5">
    <source>
        <dbReference type="PROSITE" id="PS50931"/>
    </source>
</evidence>
<keyword evidence="6" id="KW-0614">Plasmid</keyword>
<dbReference type="Pfam" id="PF03466">
    <property type="entry name" value="LysR_substrate"/>
    <property type="match status" value="1"/>
</dbReference>
<dbReference type="Pfam" id="PF00126">
    <property type="entry name" value="HTH_1"/>
    <property type="match status" value="1"/>
</dbReference>
<keyword evidence="2" id="KW-0805">Transcription regulation</keyword>
<organism evidence="6 7">
    <name type="scientific">Cupriavidus necator (strain ATCC 43291 / DSM 13513 / CCUG 52238 / LMG 8453 / N-1)</name>
    <name type="common">Ralstonia eutropha</name>
    <dbReference type="NCBI Taxonomy" id="1042878"/>
    <lineage>
        <taxon>Bacteria</taxon>
        <taxon>Pseudomonadati</taxon>
        <taxon>Pseudomonadota</taxon>
        <taxon>Betaproteobacteria</taxon>
        <taxon>Burkholderiales</taxon>
        <taxon>Burkholderiaceae</taxon>
        <taxon>Cupriavidus</taxon>
    </lineage>
</organism>
<dbReference type="GO" id="GO:0006351">
    <property type="term" value="P:DNA-templated transcription"/>
    <property type="evidence" value="ECO:0007669"/>
    <property type="project" value="TreeGrafter"/>
</dbReference>
<sequence>MGRVMTEFMRDAAGGFEDLTTLRIFVRTVEIGNFSEVARRMGANPAMVSKRVAALESKVGQRLLNRNTRRLVVTEVGQLLYDHAMRALRELDQAAEEMSCMQDQATGHLRMTAPLMLGQAMIAPRLTGFMRQNPYLSIDLNFSMEKLDLYKAGIDVAVRIADDLDPGLKAIKLAPYSRIFCAAPEYLEAHGTPTVPEDLMDHNCLITRGYTFSTRWQVQQGDEVGSVHVKGNFATDSGQTVRMVCLDGMGVMMAPRWLVEPDLAAGTLVEILGSYVPTNRAVYAVMLQRSITSPKLGVAVDFLRECFTGLR</sequence>
<dbReference type="PROSITE" id="PS50931">
    <property type="entry name" value="HTH_LYSR"/>
    <property type="match status" value="1"/>
</dbReference>
<dbReference type="InterPro" id="IPR000847">
    <property type="entry name" value="LysR_HTH_N"/>
</dbReference>
<evidence type="ECO:0000256" key="1">
    <source>
        <dbReference type="ARBA" id="ARBA00009437"/>
    </source>
</evidence>
<proteinExistence type="inferred from homology"/>
<reference evidence="6 7" key="1">
    <citation type="journal article" date="2011" name="J. Bacteriol.">
        <title>Complete genome sequence of the type strain Cupriavidus necator N-1.</title>
        <authorList>
            <person name="Poehlein A."/>
            <person name="Kusian B."/>
            <person name="Friedrich B."/>
            <person name="Daniel R."/>
            <person name="Bowien B."/>
        </authorList>
    </citation>
    <scope>NUCLEOTIDE SEQUENCE [LARGE SCALE GENOMIC DNA]</scope>
    <source>
        <strain evidence="7">ATCC 43291 / DSM 13513 / CCUG 52238 / LMG 8453 / N-1</strain>
        <plasmid evidence="6 7">pBB1</plasmid>
    </source>
</reference>
<accession>F8GVP8</accession>
<evidence type="ECO:0000313" key="6">
    <source>
        <dbReference type="EMBL" id="AEI82668.1"/>
    </source>
</evidence>
<dbReference type="CDD" id="cd08422">
    <property type="entry name" value="PBP2_CrgA_like"/>
    <property type="match status" value="1"/>
</dbReference>
<dbReference type="Gene3D" id="3.40.190.290">
    <property type="match status" value="1"/>
</dbReference>
<dbReference type="InterPro" id="IPR036388">
    <property type="entry name" value="WH-like_DNA-bd_sf"/>
</dbReference>
<dbReference type="SUPFAM" id="SSF46785">
    <property type="entry name" value="Winged helix' DNA-binding domain"/>
    <property type="match status" value="1"/>
</dbReference>
<protein>
    <submittedName>
        <fullName evidence="6">Transcriptional regulator LysR family</fullName>
    </submittedName>
</protein>
<dbReference type="EMBL" id="CP002879">
    <property type="protein sequence ID" value="AEI82668.1"/>
    <property type="molecule type" value="Genomic_DNA"/>
</dbReference>
<dbReference type="GO" id="GO:0003700">
    <property type="term" value="F:DNA-binding transcription factor activity"/>
    <property type="evidence" value="ECO:0007669"/>
    <property type="project" value="InterPro"/>
</dbReference>
<dbReference type="InterPro" id="IPR005119">
    <property type="entry name" value="LysR_subst-bd"/>
</dbReference>
<dbReference type="AlphaFoldDB" id="F8GVP8"/>
<evidence type="ECO:0000256" key="3">
    <source>
        <dbReference type="ARBA" id="ARBA00023125"/>
    </source>
</evidence>